<dbReference type="RefSeq" id="XP_022626833.1">
    <property type="nucleotide sequence ID" value="XM_022774769.1"/>
</dbReference>
<sequence length="257" mass="28640">MIIQCLLAAVAFFLQVSAAGTSFLAVNSQRYKDALNKDKIDSWTELSAFSDIEEPLVCFRFSKFDLLSALAEVPSEVRFLPTFFEELVTQVWEEDSFTDVAHISTVEVSKIPELSLPSLYSQVDRKSDIIVFEFSDASYDLERLDEYLETVYLFLEEELVNIDNIVIQVPSVGEPYVKNTAKTSDIDVSDPDRKPAPSSPTGNGDELSTLWTEGLISCLIVTAILLAILSVAISWITSLEISYGAFEKPVNPLKKTN</sequence>
<evidence type="ECO:0000256" key="2">
    <source>
        <dbReference type="ARBA" id="ARBA00022692"/>
    </source>
</evidence>
<keyword evidence="3 6" id="KW-1133">Transmembrane helix</keyword>
<keyword evidence="2 6" id="KW-0812">Transmembrane</keyword>
<dbReference type="InterPro" id="IPR046756">
    <property type="entry name" value="VAS1/VOA1_TM"/>
</dbReference>
<feature type="transmembrane region" description="Helical" evidence="6">
    <location>
        <begin position="214"/>
        <end position="236"/>
    </location>
</feature>
<evidence type="ECO:0000313" key="9">
    <source>
        <dbReference type="EMBL" id="CEP60591.1"/>
    </source>
</evidence>
<keyword evidence="7" id="KW-0732">Signal</keyword>
<dbReference type="GO" id="GO:0000220">
    <property type="term" value="C:vacuolar proton-transporting V-type ATPase, V0 domain"/>
    <property type="evidence" value="ECO:0007669"/>
    <property type="project" value="EnsemblFungi"/>
</dbReference>
<dbReference type="EMBL" id="LN736360">
    <property type="protein sequence ID" value="CEP60591.1"/>
    <property type="molecule type" value="Genomic_DNA"/>
</dbReference>
<evidence type="ECO:0000256" key="1">
    <source>
        <dbReference type="ARBA" id="ARBA00004167"/>
    </source>
</evidence>
<protein>
    <submittedName>
        <fullName evidence="9">LALA0S01e14400g1_1</fullName>
    </submittedName>
</protein>
<proteinExistence type="predicted"/>
<dbReference type="STRING" id="1245769.A0A0C7MTF1"/>
<reference evidence="9 10" key="1">
    <citation type="submission" date="2014-12" db="EMBL/GenBank/DDBJ databases">
        <authorList>
            <person name="Neuveglise Cecile"/>
        </authorList>
    </citation>
    <scope>NUCLEOTIDE SEQUENCE [LARGE SCALE GENOMIC DNA]</scope>
    <source>
        <strain evidence="9 10">CBS 12615</strain>
    </source>
</reference>
<evidence type="ECO:0000256" key="5">
    <source>
        <dbReference type="SAM" id="MobiDB-lite"/>
    </source>
</evidence>
<feature type="signal peptide" evidence="7">
    <location>
        <begin position="1"/>
        <end position="18"/>
    </location>
</feature>
<dbReference type="AlphaFoldDB" id="A0A0C7MTF1"/>
<dbReference type="OrthoDB" id="9985059at2759"/>
<keyword evidence="4 6" id="KW-0472">Membrane</keyword>
<dbReference type="Pfam" id="PF20520">
    <property type="entry name" value="Ac45-VOA1_TM"/>
    <property type="match status" value="1"/>
</dbReference>
<dbReference type="Proteomes" id="UP000054304">
    <property type="component" value="Unassembled WGS sequence"/>
</dbReference>
<dbReference type="HOGENOM" id="CLU_1050442_0_0_1"/>
<evidence type="ECO:0000256" key="3">
    <source>
        <dbReference type="ARBA" id="ARBA00022989"/>
    </source>
</evidence>
<evidence type="ECO:0000256" key="6">
    <source>
        <dbReference type="SAM" id="Phobius"/>
    </source>
</evidence>
<dbReference type="GO" id="GO:0005789">
    <property type="term" value="C:endoplasmic reticulum membrane"/>
    <property type="evidence" value="ECO:0007669"/>
    <property type="project" value="EnsemblFungi"/>
</dbReference>
<accession>A0A0C7MTF1</accession>
<feature type="region of interest" description="Disordered" evidence="5">
    <location>
        <begin position="183"/>
        <end position="205"/>
    </location>
</feature>
<gene>
    <name evidence="9" type="ORF">LALA0_S01e14400g</name>
</gene>
<evidence type="ECO:0000313" key="10">
    <source>
        <dbReference type="Proteomes" id="UP000054304"/>
    </source>
</evidence>
<keyword evidence="10" id="KW-1185">Reference proteome</keyword>
<comment type="subcellular location">
    <subcellularLocation>
        <location evidence="1">Membrane</location>
        <topology evidence="1">Single-pass membrane protein</topology>
    </subcellularLocation>
</comment>
<evidence type="ECO:0000256" key="7">
    <source>
        <dbReference type="SAM" id="SignalP"/>
    </source>
</evidence>
<name>A0A0C7MTF1_9SACH</name>
<evidence type="ECO:0000259" key="8">
    <source>
        <dbReference type="Pfam" id="PF20520"/>
    </source>
</evidence>
<dbReference type="GO" id="GO:1902600">
    <property type="term" value="P:proton transmembrane transport"/>
    <property type="evidence" value="ECO:0007669"/>
    <property type="project" value="EnsemblFungi"/>
</dbReference>
<organism evidence="9 10">
    <name type="scientific">Lachancea lanzarotensis</name>
    <dbReference type="NCBI Taxonomy" id="1245769"/>
    <lineage>
        <taxon>Eukaryota</taxon>
        <taxon>Fungi</taxon>
        <taxon>Dikarya</taxon>
        <taxon>Ascomycota</taxon>
        <taxon>Saccharomycotina</taxon>
        <taxon>Saccharomycetes</taxon>
        <taxon>Saccharomycetales</taxon>
        <taxon>Saccharomycetaceae</taxon>
        <taxon>Lachancea</taxon>
    </lineage>
</organism>
<dbReference type="GO" id="GO:0065003">
    <property type="term" value="P:protein-containing complex assembly"/>
    <property type="evidence" value="ECO:0007669"/>
    <property type="project" value="EnsemblFungi"/>
</dbReference>
<feature type="chain" id="PRO_5002195269" evidence="7">
    <location>
        <begin position="19"/>
        <end position="257"/>
    </location>
</feature>
<dbReference type="GeneID" id="34683988"/>
<feature type="domain" description="V-type proton ATPase subunit S1/VOA1 transmembrane" evidence="8">
    <location>
        <begin position="210"/>
        <end position="248"/>
    </location>
</feature>
<evidence type="ECO:0000256" key="4">
    <source>
        <dbReference type="ARBA" id="ARBA00023136"/>
    </source>
</evidence>